<keyword evidence="8" id="KW-1185">Reference proteome</keyword>
<dbReference type="InterPro" id="IPR012341">
    <property type="entry name" value="6hp_glycosidase-like_sf"/>
</dbReference>
<evidence type="ECO:0000313" key="7">
    <source>
        <dbReference type="EMBL" id="MFD2728392.1"/>
    </source>
</evidence>
<dbReference type="Pfam" id="PF21270">
    <property type="entry name" value="SOGP_4th"/>
    <property type="match status" value="1"/>
</dbReference>
<keyword evidence="7" id="KW-0378">Hydrolase</keyword>
<comment type="caution">
    <text evidence="7">The sequence shown here is derived from an EMBL/GenBank/DDBJ whole genome shotgun (WGS) entry which is preliminary data.</text>
</comment>
<sequence>MITLHSKQLTASFLETGELYQLTNGAIMVNQLHGNPLDGSITQLYLRVKTTHQTAVAPLIGSTANSVFHRFIDRCVWSGIFTGVTYQVTFQLGEENQWYWTVEFSGNGEEVTLFAGHDLGNALVGAVKANEAYVSQYVDHFVTKEDEHITITSRQNQPQNNQFPVVELGSFAPLVGYATDGYQFFGKTYKKTNKPEALQQEILPNEVYQYEFAYIALQTKAIKATAENQTVVFYGVAIANHPTAVTQPIVSLTHVAQDYAWANEKKETAQIAQLTMVHTLGTPIVGRPFTEQELCERFPEQEQVEKVGNTTYSFFTKNNRHVVVQAKECEMERATGHILLGGLDLEVAHPVMSTTLYMYGIFNSQIVLGNTSMNKLLSNSRNALNVLKQSGQRIYLQEQEKWSLLTMPSAFEMGLNSGTWYYQLADDCLIVTTYSRRDSHEIITTIHSEQGKRYNFAVTNQFLMNDDDEHPTYNQHVNGQKVTLTPTEESAIYAIYPELTYQLTLDKPFRLTNESLFGCLAEQPVLTTFVVENQSQLALSIKGRLHSSESLLLTESLTINEEEQAFGEAFDTLTNQFHLTHPQVDVTSMNQLIRWYTHNMLVHYLSPHGLEQYGGAAWGTRDVSQGPTEFFLAMNQYDVVESIITHIFENQFEDDGNWPQWFMFDGYEKQKADESHGDVIVWPMKVVTDYLEKSGNFSILKKKIPYTDRKTFAKTTQTATLFEHLKKEIHYIQTHFLKGTYLSCYGDGDWDDTLQPYDSRLKKNMASTWTVALTYQVINKLGNLLKPTDQSFATELLTLAQKIQADFNKYMLSAGTLPGFVYMDSPEKVEWMIHPTDQKTGIHYRLLPMTRSMIAELLSPEQMQEHLAIIKKQLFFPDGVRLMNRPAHYQGGVSVHFKRAEQAANFGREIGLQYVHAHIRFSEAMAKIGEKNETWRALNTINPIQLQTRVPNASLRQANAYFSSSDGDFPTRYAAQEQFDKLKTGAVNVKGGWRIYSSGPGIYVNQLISAILGIRAFHDRYVFDPVLPDELDGLSCAFQLNKTPVEIVFHLNQTERKVCLDGVEVPFEEEANRYRPGGLVIQANAVHSRLHEGSRIDVYSQ</sequence>
<dbReference type="InterPro" id="IPR052047">
    <property type="entry name" value="GH94_Enzymes"/>
</dbReference>
<organism evidence="7 8">
    <name type="scientific">Enterococcus camelliae</name>
    <dbReference type="NCBI Taxonomy" id="453959"/>
    <lineage>
        <taxon>Bacteria</taxon>
        <taxon>Bacillati</taxon>
        <taxon>Bacillota</taxon>
        <taxon>Bacilli</taxon>
        <taxon>Lactobacillales</taxon>
        <taxon>Enterococcaceae</taxon>
        <taxon>Enterococcus</taxon>
    </lineage>
</organism>
<dbReference type="SUPFAM" id="SSF48208">
    <property type="entry name" value="Six-hairpin glycosidases"/>
    <property type="match status" value="1"/>
</dbReference>
<feature type="domain" description="SOGP N-terminal" evidence="6">
    <location>
        <begin position="12"/>
        <end position="235"/>
    </location>
</feature>
<evidence type="ECO:0000256" key="1">
    <source>
        <dbReference type="ARBA" id="ARBA00022676"/>
    </source>
</evidence>
<name>A0ABW5TGG0_9ENTE</name>
<dbReference type="InterPro" id="IPR033432">
    <property type="entry name" value="GH94_catalytic"/>
</dbReference>
<dbReference type="InterPro" id="IPR053831">
    <property type="entry name" value="SOGP_N"/>
</dbReference>
<dbReference type="Gene3D" id="1.50.10.10">
    <property type="match status" value="1"/>
</dbReference>
<keyword evidence="2" id="KW-0808">Transferase</keyword>
<evidence type="ECO:0000259" key="3">
    <source>
        <dbReference type="Pfam" id="PF17167"/>
    </source>
</evidence>
<dbReference type="Proteomes" id="UP001597427">
    <property type="component" value="Unassembled WGS sequence"/>
</dbReference>
<protein>
    <submittedName>
        <fullName evidence="7">GH36-type glycosyl hydrolase domain-containing protein</fullName>
    </submittedName>
</protein>
<dbReference type="PANTHER" id="PTHR37469:SF2">
    <property type="entry name" value="CELLOBIONIC ACID PHOSPHORYLASE"/>
    <property type="match status" value="1"/>
</dbReference>
<feature type="domain" description="Glycosyl hydrolase 94 catalytic" evidence="3">
    <location>
        <begin position="673"/>
        <end position="950"/>
    </location>
</feature>
<feature type="domain" description="Glycoside phosphorylase super sandwich" evidence="4">
    <location>
        <begin position="298"/>
        <end position="543"/>
    </location>
</feature>
<keyword evidence="1" id="KW-0328">Glycosyltransferase</keyword>
<evidence type="ECO:0000256" key="2">
    <source>
        <dbReference type="ARBA" id="ARBA00022679"/>
    </source>
</evidence>
<dbReference type="GO" id="GO:0016787">
    <property type="term" value="F:hydrolase activity"/>
    <property type="evidence" value="ECO:0007669"/>
    <property type="project" value="UniProtKB-KW"/>
</dbReference>
<evidence type="ECO:0000313" key="8">
    <source>
        <dbReference type="Proteomes" id="UP001597427"/>
    </source>
</evidence>
<dbReference type="PANTHER" id="PTHR37469">
    <property type="entry name" value="CELLOBIONIC ACID PHOSPHORYLASE-RELATED"/>
    <property type="match status" value="1"/>
</dbReference>
<evidence type="ECO:0000259" key="5">
    <source>
        <dbReference type="Pfam" id="PF21270"/>
    </source>
</evidence>
<dbReference type="RefSeq" id="WP_379979749.1">
    <property type="nucleotide sequence ID" value="NZ_JBHUMO010000014.1"/>
</dbReference>
<proteinExistence type="predicted"/>
<evidence type="ECO:0000259" key="4">
    <source>
        <dbReference type="Pfam" id="PF21250"/>
    </source>
</evidence>
<accession>A0ABW5TGG0</accession>
<dbReference type="Pfam" id="PF21958">
    <property type="entry name" value="SOGP_N"/>
    <property type="match status" value="1"/>
</dbReference>
<dbReference type="EMBL" id="JBHUMO010000014">
    <property type="protein sequence ID" value="MFD2728392.1"/>
    <property type="molecule type" value="Genomic_DNA"/>
</dbReference>
<dbReference type="Pfam" id="PF21250">
    <property type="entry name" value="SOGP_2nd"/>
    <property type="match status" value="1"/>
</dbReference>
<dbReference type="InterPro" id="IPR008928">
    <property type="entry name" value="6-hairpin_glycosidase_sf"/>
</dbReference>
<gene>
    <name evidence="7" type="ORF">ACFSR0_02930</name>
</gene>
<dbReference type="InterPro" id="IPR048773">
    <property type="entry name" value="SOGP_C"/>
</dbReference>
<reference evidence="8" key="1">
    <citation type="journal article" date="2019" name="Int. J. Syst. Evol. Microbiol.">
        <title>The Global Catalogue of Microorganisms (GCM) 10K type strain sequencing project: providing services to taxonomists for standard genome sequencing and annotation.</title>
        <authorList>
            <consortium name="The Broad Institute Genomics Platform"/>
            <consortium name="The Broad Institute Genome Sequencing Center for Infectious Disease"/>
            <person name="Wu L."/>
            <person name="Ma J."/>
        </authorList>
    </citation>
    <scope>NUCLEOTIDE SEQUENCE [LARGE SCALE GENOMIC DNA]</scope>
    <source>
        <strain evidence="8">TISTR 932</strain>
    </source>
</reference>
<dbReference type="InterPro" id="IPR048771">
    <property type="entry name" value="SOGP_2nd"/>
</dbReference>
<dbReference type="Pfam" id="PF17167">
    <property type="entry name" value="Glyco_hydro_94"/>
    <property type="match status" value="1"/>
</dbReference>
<evidence type="ECO:0000259" key="6">
    <source>
        <dbReference type="Pfam" id="PF21958"/>
    </source>
</evidence>
<feature type="domain" description="Glycoside phosphorylase C-terminal" evidence="5">
    <location>
        <begin position="1013"/>
        <end position="1099"/>
    </location>
</feature>